<name>A0ABV0KRW1_9CYAN</name>
<comment type="caution">
    <text evidence="5">The sequence shown here is derived from an EMBL/GenBank/DDBJ whole genome shotgun (WGS) entry which is preliminary data.</text>
</comment>
<feature type="repeat" description="WD" evidence="3">
    <location>
        <begin position="715"/>
        <end position="756"/>
    </location>
</feature>
<dbReference type="PROSITE" id="PS00678">
    <property type="entry name" value="WD_REPEATS_1"/>
    <property type="match status" value="8"/>
</dbReference>
<evidence type="ECO:0000313" key="6">
    <source>
        <dbReference type="Proteomes" id="UP001476950"/>
    </source>
</evidence>
<dbReference type="InterPro" id="IPR015943">
    <property type="entry name" value="WD40/YVTN_repeat-like_dom_sf"/>
</dbReference>
<feature type="repeat" description="WD" evidence="3">
    <location>
        <begin position="973"/>
        <end position="1014"/>
    </location>
</feature>
<dbReference type="SUPFAM" id="SSF50978">
    <property type="entry name" value="WD40 repeat-like"/>
    <property type="match status" value="2"/>
</dbReference>
<dbReference type="Gene3D" id="2.130.10.10">
    <property type="entry name" value="YVTN repeat-like/Quinoprotein amine dehydrogenase"/>
    <property type="match status" value="6"/>
</dbReference>
<protein>
    <submittedName>
        <fullName evidence="5">PQQ-binding-like beta-propeller repeat protein</fullName>
    </submittedName>
</protein>
<dbReference type="InterPro" id="IPR050349">
    <property type="entry name" value="WD_LIS1/nudF_dynein_reg"/>
</dbReference>
<feature type="repeat" description="WD" evidence="3">
    <location>
        <begin position="887"/>
        <end position="928"/>
    </location>
</feature>
<feature type="repeat" description="WD" evidence="3">
    <location>
        <begin position="758"/>
        <end position="799"/>
    </location>
</feature>
<dbReference type="Proteomes" id="UP001476950">
    <property type="component" value="Unassembled WGS sequence"/>
</dbReference>
<dbReference type="PRINTS" id="PR00320">
    <property type="entry name" value="GPROTEINBRPT"/>
</dbReference>
<dbReference type="EMBL" id="JAMPLM010000046">
    <property type="protein sequence ID" value="MEP1061877.1"/>
    <property type="molecule type" value="Genomic_DNA"/>
</dbReference>
<dbReference type="InterPro" id="IPR027417">
    <property type="entry name" value="P-loop_NTPase"/>
</dbReference>
<dbReference type="Gene3D" id="3.40.50.300">
    <property type="entry name" value="P-loop containing nucleotide triphosphate hydrolases"/>
    <property type="match status" value="1"/>
</dbReference>
<reference evidence="5 6" key="1">
    <citation type="submission" date="2022-04" db="EMBL/GenBank/DDBJ databases">
        <title>Positive selection, recombination, and allopatry shape intraspecific diversity of widespread and dominant cyanobacteria.</title>
        <authorList>
            <person name="Wei J."/>
            <person name="Shu W."/>
            <person name="Hu C."/>
        </authorList>
    </citation>
    <scope>NUCLEOTIDE SEQUENCE [LARGE SCALE GENOMIC DNA]</scope>
    <source>
        <strain evidence="5 6">AS-A4</strain>
    </source>
</reference>
<evidence type="ECO:0000256" key="2">
    <source>
        <dbReference type="ARBA" id="ARBA00022737"/>
    </source>
</evidence>
<dbReference type="PROSITE" id="PS50082">
    <property type="entry name" value="WD_REPEATS_2"/>
    <property type="match status" value="12"/>
</dbReference>
<feature type="repeat" description="WD" evidence="3">
    <location>
        <begin position="1102"/>
        <end position="1136"/>
    </location>
</feature>
<dbReference type="InterPro" id="IPR019775">
    <property type="entry name" value="WD40_repeat_CS"/>
</dbReference>
<feature type="repeat" description="WD" evidence="3">
    <location>
        <begin position="801"/>
        <end position="842"/>
    </location>
</feature>
<dbReference type="SMART" id="SM00320">
    <property type="entry name" value="WD40"/>
    <property type="match status" value="12"/>
</dbReference>
<feature type="repeat" description="WD" evidence="3">
    <location>
        <begin position="629"/>
        <end position="670"/>
    </location>
</feature>
<feature type="repeat" description="WD" evidence="3">
    <location>
        <begin position="930"/>
        <end position="971"/>
    </location>
</feature>
<feature type="repeat" description="WD" evidence="3">
    <location>
        <begin position="1059"/>
        <end position="1100"/>
    </location>
</feature>
<dbReference type="InterPro" id="IPR020472">
    <property type="entry name" value="WD40_PAC1"/>
</dbReference>
<evidence type="ECO:0000256" key="1">
    <source>
        <dbReference type="ARBA" id="ARBA00022574"/>
    </source>
</evidence>
<proteinExistence type="predicted"/>
<feature type="repeat" description="WD" evidence="3">
    <location>
        <begin position="672"/>
        <end position="713"/>
    </location>
</feature>
<feature type="repeat" description="WD" evidence="3">
    <location>
        <begin position="844"/>
        <end position="885"/>
    </location>
</feature>
<keyword evidence="1 3" id="KW-0853">WD repeat</keyword>
<feature type="domain" description="Novel STAND NTPase 1" evidence="4">
    <location>
        <begin position="72"/>
        <end position="483"/>
    </location>
</feature>
<dbReference type="InterPro" id="IPR049052">
    <property type="entry name" value="nSTAND1"/>
</dbReference>
<dbReference type="Pfam" id="PF00400">
    <property type="entry name" value="WD40"/>
    <property type="match status" value="12"/>
</dbReference>
<evidence type="ECO:0000259" key="4">
    <source>
        <dbReference type="Pfam" id="PF20703"/>
    </source>
</evidence>
<gene>
    <name evidence="5" type="ORF">NDI38_26240</name>
</gene>
<dbReference type="PANTHER" id="PTHR44129">
    <property type="entry name" value="WD REPEAT-CONTAINING PROTEIN POP1"/>
    <property type="match status" value="1"/>
</dbReference>
<organism evidence="5 6">
    <name type="scientific">Stenomitos frigidus AS-A4</name>
    <dbReference type="NCBI Taxonomy" id="2933935"/>
    <lineage>
        <taxon>Bacteria</taxon>
        <taxon>Bacillati</taxon>
        <taxon>Cyanobacteriota</taxon>
        <taxon>Cyanophyceae</taxon>
        <taxon>Leptolyngbyales</taxon>
        <taxon>Leptolyngbyaceae</taxon>
        <taxon>Stenomitos</taxon>
    </lineage>
</organism>
<dbReference type="RefSeq" id="WP_190455781.1">
    <property type="nucleotide sequence ID" value="NZ_JAMPLM010000046.1"/>
</dbReference>
<evidence type="ECO:0000313" key="5">
    <source>
        <dbReference type="EMBL" id="MEP1061877.1"/>
    </source>
</evidence>
<accession>A0ABV0KRW1</accession>
<dbReference type="CDD" id="cd00200">
    <property type="entry name" value="WD40"/>
    <property type="match status" value="2"/>
</dbReference>
<dbReference type="PROSITE" id="PS50294">
    <property type="entry name" value="WD_REPEATS_REGION"/>
    <property type="match status" value="12"/>
</dbReference>
<dbReference type="InterPro" id="IPR001680">
    <property type="entry name" value="WD40_rpt"/>
</dbReference>
<sequence>MSEPIVPSPPNPADANLQIQQDLKGDHNQSIGQIYGGIVVYVSGGEAIINSFPQGSSSEAKTSNLTEIDANPYKGLLAFHEEDSANFFGRSSDIQHLWEQFWHLQNVAIRLLPIYGPSGSGKSSLARAGLIPALGQQPLPGRDRARVAVLVPGTQPLQALATVLARIADNDPIPVKKTREFAAELGLVNKAGQYDGLQRITNVLPEIGTVPLIILVDQFEEVYSLCKDVQERDAFIATLLYAASDDSRYASVILTMRSDFLGETQKHPIMNRLFSSQGFLVPMMDEDCLYEAIAQPAKNARCPLDTATVRLLAEQTAGREGALPLLQFALTRIWEGLKQGVHPAVTLEHVGGVGGALAGEAKHIYESLSDADQLIARRIFLGLVQLGEGTKDTRRRTQLRDLVSQQTSLEQVKQVLTRFSNPSARLITLASKGDLETAEVTHEALFEHWQELKTWLDNGRSDIRFQRRLEEAAKYWDGNSRPDGNLWRPPDLDLLKRYQQRAGDNMTPLQAEFFVASRALEQNWQRKEKQQQQFQQWTIRGLVTLSLFAISLASAALYQLQQTQRQRVEQLTITSDALLDSQPVTAMVNAIAAIRLGQSSFVRFPNYSISRSIHGSLLKAVQLTQEQNLWPQDSKVYSIALGLTGERIISGGGDNTVRIWDAATGKQIGQPLTGHVKPVYSVAFSADGKRIISGSVDKTIRIWDATTGKPISQPLIGHKNGVHSVAFSADGKRIISGSGDKTIRIWDAATGKPISQPLIGHKNGVHSVAFSADGKQIVSGSGDSTIRIWDATTGKPIGQPLIGHTNTVRSVAFSADGKQVASGSVDKTIRIWDAVTGESIGQPLIGHTNTVRSVAFSADGKQIVSGSVDKTIRIWDAVSNTSISQLLIGHTNTVRSVAFSADGKQIVSGSRDSTIRLWNAATGKPIGQSLRGHTNTVYSVAFSPDGKRIVSGSVDSTIRLWDAATGKSIGRPFRGHTGTVYSVAFSANGRQIASSSADSAIRLWDAVTGKLIGQPWKGHIKGAYSVAFSTDGKQIVSGSVDRTIQLWDAATGKPIGQPLRGHRGTVYSVAFSANDKQIISGSGDKTIRIWNATTGKPIGQPLIGHTDIVRSVAFSPDGKQVVSGGRDSMVRLWRVDWVASWENLLQIACKQLQHHSTLINPTTDVTKEAKWACEQYARK</sequence>
<dbReference type="SUPFAM" id="SSF52540">
    <property type="entry name" value="P-loop containing nucleoside triphosphate hydrolases"/>
    <property type="match status" value="1"/>
</dbReference>
<evidence type="ECO:0000256" key="3">
    <source>
        <dbReference type="PROSITE-ProRule" id="PRU00221"/>
    </source>
</evidence>
<keyword evidence="2" id="KW-0677">Repeat</keyword>
<dbReference type="InterPro" id="IPR036322">
    <property type="entry name" value="WD40_repeat_dom_sf"/>
</dbReference>
<dbReference type="Pfam" id="PF20703">
    <property type="entry name" value="nSTAND1"/>
    <property type="match status" value="1"/>
</dbReference>
<feature type="repeat" description="WD" evidence="3">
    <location>
        <begin position="1016"/>
        <end position="1057"/>
    </location>
</feature>
<keyword evidence="6" id="KW-1185">Reference proteome</keyword>